<feature type="region of interest" description="Disordered" evidence="1">
    <location>
        <begin position="1"/>
        <end position="20"/>
    </location>
</feature>
<dbReference type="Proteomes" id="UP001066276">
    <property type="component" value="Chromosome 12"/>
</dbReference>
<proteinExistence type="predicted"/>
<accession>A0AAV7L1E9</accession>
<gene>
    <name evidence="2" type="ORF">NDU88_005120</name>
</gene>
<comment type="caution">
    <text evidence="2">The sequence shown here is derived from an EMBL/GenBank/DDBJ whole genome shotgun (WGS) entry which is preliminary data.</text>
</comment>
<name>A0AAV7L1E9_PLEWA</name>
<dbReference type="PANTHER" id="PTHR46291:SF4">
    <property type="entry name" value="C2 CALCIUM-DEPENDENT DOMAIN-CONTAINING PROTEIN 4C-LIKE"/>
    <property type="match status" value="1"/>
</dbReference>
<feature type="compositionally biased region" description="Polar residues" evidence="1">
    <location>
        <begin position="244"/>
        <end position="258"/>
    </location>
</feature>
<feature type="region of interest" description="Disordered" evidence="1">
    <location>
        <begin position="166"/>
        <end position="212"/>
    </location>
</feature>
<organism evidence="2 3">
    <name type="scientific">Pleurodeles waltl</name>
    <name type="common">Iberian ribbed newt</name>
    <dbReference type="NCBI Taxonomy" id="8319"/>
    <lineage>
        <taxon>Eukaryota</taxon>
        <taxon>Metazoa</taxon>
        <taxon>Chordata</taxon>
        <taxon>Craniata</taxon>
        <taxon>Vertebrata</taxon>
        <taxon>Euteleostomi</taxon>
        <taxon>Amphibia</taxon>
        <taxon>Batrachia</taxon>
        <taxon>Caudata</taxon>
        <taxon>Salamandroidea</taxon>
        <taxon>Salamandridae</taxon>
        <taxon>Pleurodelinae</taxon>
        <taxon>Pleurodeles</taxon>
    </lineage>
</organism>
<dbReference type="EMBL" id="JANPWB010000016">
    <property type="protein sequence ID" value="KAJ1084983.1"/>
    <property type="molecule type" value="Genomic_DNA"/>
</dbReference>
<evidence type="ECO:0000313" key="2">
    <source>
        <dbReference type="EMBL" id="KAJ1084983.1"/>
    </source>
</evidence>
<protein>
    <submittedName>
        <fullName evidence="2">Uncharacterized protein</fullName>
    </submittedName>
</protein>
<feature type="region of interest" description="Disordered" evidence="1">
    <location>
        <begin position="244"/>
        <end position="264"/>
    </location>
</feature>
<dbReference type="InterPro" id="IPR043549">
    <property type="entry name" value="C2C4C/C2C4D"/>
</dbReference>
<evidence type="ECO:0000256" key="1">
    <source>
        <dbReference type="SAM" id="MobiDB-lite"/>
    </source>
</evidence>
<keyword evidence="3" id="KW-1185">Reference proteome</keyword>
<feature type="compositionally biased region" description="Basic and acidic residues" evidence="1">
    <location>
        <begin position="66"/>
        <end position="81"/>
    </location>
</feature>
<feature type="compositionally biased region" description="Polar residues" evidence="1">
    <location>
        <begin position="82"/>
        <end position="92"/>
    </location>
</feature>
<feature type="region of interest" description="Disordered" evidence="1">
    <location>
        <begin position="66"/>
        <end position="92"/>
    </location>
</feature>
<dbReference type="AlphaFoldDB" id="A0AAV7L1E9"/>
<sequence length="292" mass="32682">MSTRVPTKAGSSPHPRKSSKDVFSLVVTPGCIPAFTIPSLDIQDNQRHFTRAKAVSWRSHKWHSLDDSQLDRRARRSHSDPTGRQSRGSISCTAEVDQALEDIVDPVTRSALSLPHLAKVTTPYGFVTLGESPQVTHEESVFFQQDLASPKCCSSKRCNCHQMRKRPTTTTMGCGTPEMSLPADANAPKSPREDLQLEDSGNKTSPKSIKDLELSQRWPSRFQCSRRRSSPLVSSCPLERIPNATSIDKFNQQSNSLPKVNPRKPSRNLFQIIIRKHFTKLRQMKSSSLPSH</sequence>
<reference evidence="2" key="1">
    <citation type="journal article" date="2022" name="bioRxiv">
        <title>Sequencing and chromosome-scale assembly of the giantPleurodeles waltlgenome.</title>
        <authorList>
            <person name="Brown T."/>
            <person name="Elewa A."/>
            <person name="Iarovenko S."/>
            <person name="Subramanian E."/>
            <person name="Araus A.J."/>
            <person name="Petzold A."/>
            <person name="Susuki M."/>
            <person name="Suzuki K.-i.T."/>
            <person name="Hayashi T."/>
            <person name="Toyoda A."/>
            <person name="Oliveira C."/>
            <person name="Osipova E."/>
            <person name="Leigh N.D."/>
            <person name="Simon A."/>
            <person name="Yun M.H."/>
        </authorList>
    </citation>
    <scope>NUCLEOTIDE SEQUENCE</scope>
    <source>
        <strain evidence="2">20211129_DDA</strain>
        <tissue evidence="2">Liver</tissue>
    </source>
</reference>
<dbReference type="PANTHER" id="PTHR46291">
    <property type="entry name" value="C2 DOMAIN-CONTAINING PROTEIN"/>
    <property type="match status" value="1"/>
</dbReference>
<evidence type="ECO:0000313" key="3">
    <source>
        <dbReference type="Proteomes" id="UP001066276"/>
    </source>
</evidence>